<protein>
    <recommendedName>
        <fullName evidence="4">WXG100 family type VII secretion target</fullName>
    </recommendedName>
</protein>
<dbReference type="EMBL" id="JBHMAR010000113">
    <property type="protein sequence ID" value="MFB9739425.1"/>
    <property type="molecule type" value="Genomic_DNA"/>
</dbReference>
<dbReference type="RefSeq" id="WP_247473514.1">
    <property type="nucleotide sequence ID" value="NZ_JBHMAR010000113.1"/>
</dbReference>
<organism evidence="2 3">
    <name type="scientific">Streptomyces thermocoprophilus</name>
    <dbReference type="NCBI Taxonomy" id="78356"/>
    <lineage>
        <taxon>Bacteria</taxon>
        <taxon>Bacillati</taxon>
        <taxon>Actinomycetota</taxon>
        <taxon>Actinomycetes</taxon>
        <taxon>Kitasatosporales</taxon>
        <taxon>Streptomycetaceae</taxon>
        <taxon>Streptomyces</taxon>
    </lineage>
</organism>
<dbReference type="Proteomes" id="UP001589703">
    <property type="component" value="Unassembled WGS sequence"/>
</dbReference>
<evidence type="ECO:0000313" key="3">
    <source>
        <dbReference type="Proteomes" id="UP001589703"/>
    </source>
</evidence>
<gene>
    <name evidence="2" type="ORF">ACFFRO_30700</name>
</gene>
<reference evidence="2 3" key="1">
    <citation type="submission" date="2024-09" db="EMBL/GenBank/DDBJ databases">
        <authorList>
            <person name="Sun Q."/>
            <person name="Mori K."/>
        </authorList>
    </citation>
    <scope>NUCLEOTIDE SEQUENCE [LARGE SCALE GENOMIC DNA]</scope>
    <source>
        <strain evidence="2 3">JCM 10918</strain>
    </source>
</reference>
<name>A0ABV5VP06_9ACTN</name>
<keyword evidence="3" id="KW-1185">Reference proteome</keyword>
<accession>A0ABV5VP06</accession>
<evidence type="ECO:0008006" key="4">
    <source>
        <dbReference type="Google" id="ProtNLM"/>
    </source>
</evidence>
<proteinExistence type="predicted"/>
<feature type="compositionally biased region" description="Basic and acidic residues" evidence="1">
    <location>
        <begin position="463"/>
        <end position="476"/>
    </location>
</feature>
<evidence type="ECO:0000256" key="1">
    <source>
        <dbReference type="SAM" id="MobiDB-lite"/>
    </source>
</evidence>
<comment type="caution">
    <text evidence="2">The sequence shown here is derived from an EMBL/GenBank/DDBJ whole genome shotgun (WGS) entry which is preliminary data.</text>
</comment>
<sequence length="476" mass="52738">MDYRDLLDVNLAKLGTAVETWKQTVKHLETLARDSRDGLKVKSDTARWAGINASVTREFVDKTIKECNDLHSEARSIYNVLSDAYQELTDLQHKAKLLEEQAREHAFAIVPGEHGSVKVMPVMCTADGKEGDTKAKQEMQWYADTLTDLVRHAGEIDAAVVRALTRSHGNDPYNAGHATYTSLDEDMLPRAQKLAALGEDADSQQRAELRRLWGSLSPHARATLWLQHKEDLINAGILATTVKQVSPDDGSGQYAVDKPTARDYWILAEAKGMSTLGDFISYTDAARNMDHYLRGTGTTLNLDVDRMMHDDDTLRNMTKKAILDHQDEWRKEALHAYQQAGGRPVAIPVETPGIGYTHSDRNWYLAVGSAQTNTTGVITVVPGTDGRPKVSLDYQVNVWDRYNWDPGKATPIGPTTVTDADMARLHRTGLAKEFDMRGSGTVQHYDLGTETGDLPDPPVSGRDGTRMDIGRNGDAR</sequence>
<evidence type="ECO:0000313" key="2">
    <source>
        <dbReference type="EMBL" id="MFB9739425.1"/>
    </source>
</evidence>
<feature type="region of interest" description="Disordered" evidence="1">
    <location>
        <begin position="442"/>
        <end position="476"/>
    </location>
</feature>